<feature type="region of interest" description="Disordered" evidence="1">
    <location>
        <begin position="223"/>
        <end position="247"/>
    </location>
</feature>
<organism evidence="2 3">
    <name type="scientific">Trypanosoma vivax (strain Y486)</name>
    <dbReference type="NCBI Taxonomy" id="1055687"/>
    <lineage>
        <taxon>Eukaryota</taxon>
        <taxon>Discoba</taxon>
        <taxon>Euglenozoa</taxon>
        <taxon>Kinetoplastea</taxon>
        <taxon>Metakinetoplastina</taxon>
        <taxon>Trypanosomatida</taxon>
        <taxon>Trypanosomatidae</taxon>
        <taxon>Trypanosoma</taxon>
        <taxon>Duttonella</taxon>
    </lineage>
</organism>
<evidence type="ECO:0000256" key="1">
    <source>
        <dbReference type="SAM" id="MobiDB-lite"/>
    </source>
</evidence>
<accession>F9WKH4</accession>
<dbReference type="AlphaFoldDB" id="F9WKH4"/>
<keyword evidence="3" id="KW-1185">Reference proteome</keyword>
<reference evidence="2 3" key="1">
    <citation type="journal article" date="2012" name="Proc. Natl. Acad. Sci. U.S.A.">
        <title>Antigenic diversity is generated by distinct evolutionary mechanisms in African trypanosome species.</title>
        <authorList>
            <person name="Jackson A.P."/>
            <person name="Berry A."/>
            <person name="Aslett M."/>
            <person name="Allison H.C."/>
            <person name="Burton P."/>
            <person name="Vavrova-Anderson J."/>
            <person name="Brown R."/>
            <person name="Browne H."/>
            <person name="Corton N."/>
            <person name="Hauser H."/>
            <person name="Gamble J."/>
            <person name="Gilderthorp R."/>
            <person name="Marcello L."/>
            <person name="McQuillan J."/>
            <person name="Otto T.D."/>
            <person name="Quail M.A."/>
            <person name="Sanders M.J."/>
            <person name="van Tonder A."/>
            <person name="Ginger M.L."/>
            <person name="Field M.C."/>
            <person name="Barry J.D."/>
            <person name="Hertz-Fowler C."/>
            <person name="Berriman M."/>
        </authorList>
    </citation>
    <scope>NUCLEOTIDE SEQUENCE</scope>
    <source>
        <strain evidence="2 3">Y486</strain>
    </source>
</reference>
<dbReference type="VEuPathDB" id="TriTrypDB:TvY486_0006280"/>
<protein>
    <submittedName>
        <fullName evidence="2">Uncharacterized protein</fullName>
    </submittedName>
</protein>
<gene>
    <name evidence="2" type="ORF">TvY486_0006280</name>
</gene>
<evidence type="ECO:0000313" key="3">
    <source>
        <dbReference type="Proteomes" id="UP000009027"/>
    </source>
</evidence>
<dbReference type="EMBL" id="CAEX01000158">
    <property type="protein sequence ID" value="CCD17994.1"/>
    <property type="molecule type" value="Genomic_DNA"/>
</dbReference>
<proteinExistence type="predicted"/>
<name>F9WKH4_TRYVY</name>
<dbReference type="Proteomes" id="UP000009027">
    <property type="component" value="Unassembled WGS sequence"/>
</dbReference>
<evidence type="ECO:0000313" key="2">
    <source>
        <dbReference type="EMBL" id="CCD17994.1"/>
    </source>
</evidence>
<sequence>MIRLTSSLGSAAVSGEKRFLALSLYRAAHFDVRMAESFLFWPTVVIADETMHVFLLLPESAKASKSAHSAIVAAALSVAMLTAASRDAWPRNARVVSTARVASRPSCLASSGTSDSFPPTAALATRVAVSIAAAFASARAAMPSSASAIHIATPLASLSVPPTLHIFVDVPSVKPAGALCPAACVASSPNPTRHSRDEREPVAVPPPCLDLHFRSLLATQSASRASSARCERPRRPKARTPRPYPPVPLLVRPRLTSNALRSLSSPPPLVPLALPHAGLPCIALSARVQSAGAKAPRRVQAWAPCSSAPSASTFILRRVPWRQQ</sequence>